<gene>
    <name evidence="3" type="ORF">EDS130_LOCUS26562</name>
    <name evidence="4" type="ORF">XAT740_LOCUS24992</name>
</gene>
<dbReference type="InterPro" id="IPR050231">
    <property type="entry name" value="Iron_ascorbate_oxido_reductase"/>
</dbReference>
<comment type="caution">
    <text evidence="3">The sequence shown here is derived from an EMBL/GenBank/DDBJ whole genome shotgun (WGS) entry which is preliminary data.</text>
</comment>
<dbReference type="SUPFAM" id="SSF51197">
    <property type="entry name" value="Clavaminate synthase-like"/>
    <property type="match status" value="1"/>
</dbReference>
<dbReference type="Gene3D" id="2.60.120.330">
    <property type="entry name" value="B-lactam Antibiotic, Isopenicillin N Synthase, Chain"/>
    <property type="match status" value="1"/>
</dbReference>
<organism evidence="3 6">
    <name type="scientific">Adineta ricciae</name>
    <name type="common">Rotifer</name>
    <dbReference type="NCBI Taxonomy" id="249248"/>
    <lineage>
        <taxon>Eukaryota</taxon>
        <taxon>Metazoa</taxon>
        <taxon>Spiralia</taxon>
        <taxon>Gnathifera</taxon>
        <taxon>Rotifera</taxon>
        <taxon>Eurotatoria</taxon>
        <taxon>Bdelloidea</taxon>
        <taxon>Adinetida</taxon>
        <taxon>Adinetidae</taxon>
        <taxon>Adineta</taxon>
    </lineage>
</organism>
<comment type="similarity">
    <text evidence="1">Belongs to the iron/ascorbate-dependent oxidoreductase family.</text>
</comment>
<dbReference type="PROSITE" id="PS51471">
    <property type="entry name" value="FE2OG_OXY"/>
    <property type="match status" value="1"/>
</dbReference>
<keyword evidence="1" id="KW-0479">Metal-binding</keyword>
<evidence type="ECO:0000313" key="4">
    <source>
        <dbReference type="EMBL" id="CAF1226536.1"/>
    </source>
</evidence>
<sequence>MFDGVVLPIIDYNRLTQQDSLEASKLFHASTNVGFFYLKVNDELDPTPMFALAEKVFTLPLDTKNEYAMDGKNGVYFGYKPVGSMFADRKGTPDTIEFWNISKDDIVIHNSNNFPQVILDKKTTLHKYINKSHEIILVILEILSSKLELDPQLLPRLHRITQSSGDQLRLTKSTICPIDGQSSVGIALGAHTDFGSITILFNRLPGLQVLGPDGEWLYVEPLSGHAIVNLGDAMVILSGGILKSNIHRVVNTSGVTEPTDRYSIVYFSRPENDVRMKSLVDNGKNNQDDSDALTAQEWIARRVKNYQTANYKNEETYELSRGTEGSREGSM</sequence>
<dbReference type="Pfam" id="PF03171">
    <property type="entry name" value="2OG-FeII_Oxy"/>
    <property type="match status" value="1"/>
</dbReference>
<dbReference type="InterPro" id="IPR044861">
    <property type="entry name" value="IPNS-like_FE2OG_OXY"/>
</dbReference>
<evidence type="ECO:0000256" key="1">
    <source>
        <dbReference type="RuleBase" id="RU003682"/>
    </source>
</evidence>
<dbReference type="Pfam" id="PF14226">
    <property type="entry name" value="DIOX_N"/>
    <property type="match status" value="1"/>
</dbReference>
<dbReference type="Proteomes" id="UP000663852">
    <property type="component" value="Unassembled WGS sequence"/>
</dbReference>
<name>A0A814Y2Z2_ADIRI</name>
<dbReference type="Proteomes" id="UP000663828">
    <property type="component" value="Unassembled WGS sequence"/>
</dbReference>
<dbReference type="InterPro" id="IPR005123">
    <property type="entry name" value="Oxoglu/Fe-dep_dioxygenase_dom"/>
</dbReference>
<dbReference type="PANTHER" id="PTHR47990">
    <property type="entry name" value="2-OXOGLUTARATE (2OG) AND FE(II)-DEPENDENT OXYGENASE SUPERFAMILY PROTEIN-RELATED"/>
    <property type="match status" value="1"/>
</dbReference>
<evidence type="ECO:0000313" key="3">
    <source>
        <dbReference type="EMBL" id="CAF1223753.1"/>
    </source>
</evidence>
<keyword evidence="1" id="KW-0560">Oxidoreductase</keyword>
<protein>
    <recommendedName>
        <fullName evidence="2">Fe2OG dioxygenase domain-containing protein</fullName>
    </recommendedName>
</protein>
<dbReference type="AlphaFoldDB" id="A0A814Y2Z2"/>
<proteinExistence type="inferred from homology"/>
<keyword evidence="1" id="KW-0408">Iron</keyword>
<dbReference type="OrthoDB" id="288590at2759"/>
<dbReference type="GO" id="GO:0046872">
    <property type="term" value="F:metal ion binding"/>
    <property type="evidence" value="ECO:0007669"/>
    <property type="project" value="UniProtKB-KW"/>
</dbReference>
<dbReference type="InterPro" id="IPR026992">
    <property type="entry name" value="DIOX_N"/>
</dbReference>
<keyword evidence="5" id="KW-1185">Reference proteome</keyword>
<dbReference type="EMBL" id="CAJNOJ010000162">
    <property type="protein sequence ID" value="CAF1223753.1"/>
    <property type="molecule type" value="Genomic_DNA"/>
</dbReference>
<dbReference type="EMBL" id="CAJNOR010001960">
    <property type="protein sequence ID" value="CAF1226536.1"/>
    <property type="molecule type" value="Genomic_DNA"/>
</dbReference>
<evidence type="ECO:0000313" key="5">
    <source>
        <dbReference type="Proteomes" id="UP000663828"/>
    </source>
</evidence>
<reference evidence="3" key="1">
    <citation type="submission" date="2021-02" db="EMBL/GenBank/DDBJ databases">
        <authorList>
            <person name="Nowell W R."/>
        </authorList>
    </citation>
    <scope>NUCLEOTIDE SEQUENCE</scope>
</reference>
<accession>A0A814Y2Z2</accession>
<dbReference type="InterPro" id="IPR027443">
    <property type="entry name" value="IPNS-like_sf"/>
</dbReference>
<evidence type="ECO:0000313" key="6">
    <source>
        <dbReference type="Proteomes" id="UP000663852"/>
    </source>
</evidence>
<evidence type="ECO:0000259" key="2">
    <source>
        <dbReference type="PROSITE" id="PS51471"/>
    </source>
</evidence>
<dbReference type="GO" id="GO:0016491">
    <property type="term" value="F:oxidoreductase activity"/>
    <property type="evidence" value="ECO:0007669"/>
    <property type="project" value="UniProtKB-KW"/>
</dbReference>
<feature type="domain" description="Fe2OG dioxygenase" evidence="2">
    <location>
        <begin position="164"/>
        <end position="270"/>
    </location>
</feature>